<dbReference type="Proteomes" id="UP001622594">
    <property type="component" value="Chromosome"/>
</dbReference>
<dbReference type="RefSeq" id="WP_327164390.1">
    <property type="nucleotide sequence ID" value="NZ_CP108062.1"/>
</dbReference>
<accession>A0ABZ1L687</accession>
<gene>
    <name evidence="2" type="ORF">OG814_12290</name>
</gene>
<evidence type="ECO:0000313" key="2">
    <source>
        <dbReference type="EMBL" id="WTR69990.1"/>
    </source>
</evidence>
<name>A0ABZ1L687_9ACTN</name>
<keyword evidence="3" id="KW-1185">Reference proteome</keyword>
<protein>
    <submittedName>
        <fullName evidence="2">Uncharacterized protein</fullName>
    </submittedName>
</protein>
<reference evidence="2 3" key="1">
    <citation type="submission" date="2022-10" db="EMBL/GenBank/DDBJ databases">
        <title>The complete genomes of actinobacterial strains from the NBC collection.</title>
        <authorList>
            <person name="Joergensen T.S."/>
            <person name="Alvarez Arevalo M."/>
            <person name="Sterndorff E.B."/>
            <person name="Faurdal D."/>
            <person name="Vuksanovic O."/>
            <person name="Mourched A.-S."/>
            <person name="Charusanti P."/>
            <person name="Shaw S."/>
            <person name="Blin K."/>
            <person name="Weber T."/>
        </authorList>
    </citation>
    <scope>NUCLEOTIDE SEQUENCE [LARGE SCALE GENOMIC DNA]</scope>
    <source>
        <strain evidence="2 3">NBC_00123</strain>
    </source>
</reference>
<evidence type="ECO:0000256" key="1">
    <source>
        <dbReference type="SAM" id="MobiDB-lite"/>
    </source>
</evidence>
<feature type="region of interest" description="Disordered" evidence="1">
    <location>
        <begin position="1"/>
        <end position="24"/>
    </location>
</feature>
<evidence type="ECO:0000313" key="3">
    <source>
        <dbReference type="Proteomes" id="UP001622594"/>
    </source>
</evidence>
<proteinExistence type="predicted"/>
<dbReference type="EMBL" id="CP108188">
    <property type="protein sequence ID" value="WTR69990.1"/>
    <property type="molecule type" value="Genomic_DNA"/>
</dbReference>
<sequence length="102" mass="11064">MPLPRPHENEKPSAVPPAGEVPRHALPAAAPDLDTVALGGRQRYVVPAATWLRPDGYVEWEGALCRAHWQGPASAYPRPGDLVRVTVTPDSEPPLLQARPLH</sequence>
<organism evidence="2 3">
    <name type="scientific">Streptomyces zaomyceticus</name>
    <dbReference type="NCBI Taxonomy" id="68286"/>
    <lineage>
        <taxon>Bacteria</taxon>
        <taxon>Bacillati</taxon>
        <taxon>Actinomycetota</taxon>
        <taxon>Actinomycetes</taxon>
        <taxon>Kitasatosporales</taxon>
        <taxon>Streptomycetaceae</taxon>
        <taxon>Streptomyces</taxon>
    </lineage>
</organism>
<feature type="compositionally biased region" description="Basic and acidic residues" evidence="1">
    <location>
        <begin position="1"/>
        <end position="11"/>
    </location>
</feature>